<dbReference type="KEGG" id="ffu:CLAFUR5_07270"/>
<dbReference type="PANTHER" id="PTHR31896:SF64">
    <property type="entry name" value="TRICHOTHECENE 3-O-ACETYLTRANSFERASE"/>
    <property type="match status" value="1"/>
</dbReference>
<dbReference type="OrthoDB" id="1862401at2759"/>
<accession>A0A9Q8PA33</accession>
<evidence type="ECO:0000313" key="3">
    <source>
        <dbReference type="Proteomes" id="UP000756132"/>
    </source>
</evidence>
<reference evidence="2" key="1">
    <citation type="submission" date="2021-12" db="EMBL/GenBank/DDBJ databases">
        <authorList>
            <person name="Zaccaron A."/>
            <person name="Stergiopoulos I."/>
        </authorList>
    </citation>
    <scope>NUCLEOTIDE SEQUENCE</scope>
    <source>
        <strain evidence="2">Race5_Kim</strain>
    </source>
</reference>
<name>A0A9Q8PA33_PASFU</name>
<dbReference type="InterPro" id="IPR023213">
    <property type="entry name" value="CAT-like_dom_sf"/>
</dbReference>
<dbReference type="EMBL" id="CP090168">
    <property type="protein sequence ID" value="UJO18664.1"/>
    <property type="molecule type" value="Genomic_DNA"/>
</dbReference>
<dbReference type="Proteomes" id="UP000756132">
    <property type="component" value="Chromosome 6"/>
</dbReference>
<dbReference type="GO" id="GO:0016740">
    <property type="term" value="F:transferase activity"/>
    <property type="evidence" value="ECO:0007669"/>
    <property type="project" value="UniProtKB-KW"/>
</dbReference>
<evidence type="ECO:0000256" key="1">
    <source>
        <dbReference type="ARBA" id="ARBA00022679"/>
    </source>
</evidence>
<dbReference type="PANTHER" id="PTHR31896">
    <property type="entry name" value="FAMILY REGULATORY PROTEIN, PUTATIVE (AFU_ORTHOLOGUE AFUA_3G14730)-RELATED"/>
    <property type="match status" value="1"/>
</dbReference>
<dbReference type="RefSeq" id="XP_047763030.1">
    <property type="nucleotide sequence ID" value="XM_047906418.1"/>
</dbReference>
<keyword evidence="3" id="KW-1185">Reference proteome</keyword>
<keyword evidence="1" id="KW-0808">Transferase</keyword>
<dbReference type="InterPro" id="IPR051283">
    <property type="entry name" value="Sec_Metabolite_Acyltrans"/>
</dbReference>
<dbReference type="GeneID" id="71987148"/>
<evidence type="ECO:0000313" key="2">
    <source>
        <dbReference type="EMBL" id="UJO18664.1"/>
    </source>
</evidence>
<sequence>MSGHGEHTPPPRDFWISPSSHIPPQTIALPAGDQIGVTVVQPLVMCFRTTNEYEETRFIDAVQTAAAGCLSELPALAGKLVWKDEARHRIECQIPESPKVQVRIKWLPWDAQKLDAQHWPPYIFQHAEVCLAPRPTYGIGTYNFGLQANIIRGGVIIVMHMNHTILDGSAQGVLQSIFAHHLGRAMDKGPSESSGLLPPVALDKTTTSGSHPARPILEWNDWKLAEKNTMSAEAATKALFAKLAKLTFTIWHISPEKLAKLRRSMQDPKQERLSMATCLSIWLWRAITRTRALAPDTVTRLLMPIQTRGRVKEVHQNYSGSALVYGRTKAKASEVSSLPAHELGARIGNSVAWWTAEKIREHWGSVEDCDDIARYQSNTNRDFGTDIECTHLSNFAFYNLHWGRGLQVRAYRLPGIAFTDGWLNFAPRLASGGNELLLYLARDTLEKLMKDAEFREYAEYWSASDPALDKQAAETERTLSRL</sequence>
<dbReference type="Gene3D" id="3.30.559.10">
    <property type="entry name" value="Chloramphenicol acetyltransferase-like domain"/>
    <property type="match status" value="2"/>
</dbReference>
<gene>
    <name evidence="2" type="ORF">CLAFUR5_07270</name>
</gene>
<organism evidence="2 3">
    <name type="scientific">Passalora fulva</name>
    <name type="common">Tomato leaf mold</name>
    <name type="synonym">Cladosporium fulvum</name>
    <dbReference type="NCBI Taxonomy" id="5499"/>
    <lineage>
        <taxon>Eukaryota</taxon>
        <taxon>Fungi</taxon>
        <taxon>Dikarya</taxon>
        <taxon>Ascomycota</taxon>
        <taxon>Pezizomycotina</taxon>
        <taxon>Dothideomycetes</taxon>
        <taxon>Dothideomycetidae</taxon>
        <taxon>Mycosphaerellales</taxon>
        <taxon>Mycosphaerellaceae</taxon>
        <taxon>Fulvia</taxon>
    </lineage>
</organism>
<dbReference type="AlphaFoldDB" id="A0A9Q8PA33"/>
<reference evidence="2" key="2">
    <citation type="journal article" date="2022" name="Microb. Genom.">
        <title>A chromosome-scale genome assembly of the tomato pathogen Cladosporium fulvum reveals a compartmentalized genome architecture and the presence of a dispensable chromosome.</title>
        <authorList>
            <person name="Zaccaron A.Z."/>
            <person name="Chen L.H."/>
            <person name="Samaras A."/>
            <person name="Stergiopoulos I."/>
        </authorList>
    </citation>
    <scope>NUCLEOTIDE SEQUENCE</scope>
    <source>
        <strain evidence="2">Race5_Kim</strain>
    </source>
</reference>
<proteinExistence type="predicted"/>
<dbReference type="Pfam" id="PF02458">
    <property type="entry name" value="Transferase"/>
    <property type="match status" value="2"/>
</dbReference>
<protein>
    <submittedName>
        <fullName evidence="2">Uncharacterized protein</fullName>
    </submittedName>
</protein>